<accession>A0A8C6FKB1</accession>
<evidence type="ECO:0000313" key="1">
    <source>
        <dbReference type="Ensembl" id="ENSMMSP00000011750.1"/>
    </source>
</evidence>
<dbReference type="GeneTree" id="ENSGT01030000235907"/>
<dbReference type="AlphaFoldDB" id="A0A8C6FKB1"/>
<dbReference type="Proteomes" id="UP000694544">
    <property type="component" value="Unplaced"/>
</dbReference>
<name>A0A8C6FKB1_MOSMO</name>
<proteinExistence type="predicted"/>
<protein>
    <submittedName>
        <fullName evidence="1">Uncharacterized protein</fullName>
    </submittedName>
</protein>
<organism evidence="1 2">
    <name type="scientific">Moschus moschiferus</name>
    <name type="common">Siberian musk deer</name>
    <name type="synonym">Moschus sibiricus</name>
    <dbReference type="NCBI Taxonomy" id="68415"/>
    <lineage>
        <taxon>Eukaryota</taxon>
        <taxon>Metazoa</taxon>
        <taxon>Chordata</taxon>
        <taxon>Craniata</taxon>
        <taxon>Vertebrata</taxon>
        <taxon>Euteleostomi</taxon>
        <taxon>Mammalia</taxon>
        <taxon>Eutheria</taxon>
        <taxon>Laurasiatheria</taxon>
        <taxon>Artiodactyla</taxon>
        <taxon>Ruminantia</taxon>
        <taxon>Pecora</taxon>
        <taxon>Moschidae</taxon>
        <taxon>Moschus</taxon>
    </lineage>
</organism>
<reference evidence="1" key="2">
    <citation type="submission" date="2025-09" db="UniProtKB">
        <authorList>
            <consortium name="Ensembl"/>
        </authorList>
    </citation>
    <scope>IDENTIFICATION</scope>
</reference>
<keyword evidence="2" id="KW-1185">Reference proteome</keyword>
<dbReference type="Ensembl" id="ENSMMST00000012970.1">
    <property type="protein sequence ID" value="ENSMMSP00000011750.1"/>
    <property type="gene ID" value="ENSMMSG00000009000.1"/>
</dbReference>
<sequence>MLLVALRQALLGRRVATVAVISVSKISTRSLSTSTRRLAQAQTRDMQLITVDEKLGMANHFSILALRTP</sequence>
<evidence type="ECO:0000313" key="2">
    <source>
        <dbReference type="Proteomes" id="UP000694544"/>
    </source>
</evidence>
<reference evidence="1" key="1">
    <citation type="submission" date="2025-08" db="UniProtKB">
        <authorList>
            <consortium name="Ensembl"/>
        </authorList>
    </citation>
    <scope>IDENTIFICATION</scope>
</reference>